<comment type="caution">
    <text evidence="4">The sequence shown here is derived from an EMBL/GenBank/DDBJ whole genome shotgun (WGS) entry which is preliminary data.</text>
</comment>
<dbReference type="SUPFAM" id="SSF56672">
    <property type="entry name" value="DNA/RNA polymerases"/>
    <property type="match status" value="1"/>
</dbReference>
<dbReference type="Gene3D" id="1.10.340.70">
    <property type="match status" value="1"/>
</dbReference>
<dbReference type="EMBL" id="JYDL01000203">
    <property type="protein sequence ID" value="KRX13417.1"/>
    <property type="molecule type" value="Genomic_DNA"/>
</dbReference>
<sequence length="466" mass="52318">MAGESSRAGLGNGTLSRTPVRQRRTLSRASCTQEQLLAAQQADPEIRLLQQWLCCVLAGEMPPQCSRDMHVLWQQWRRAKQVLVPRVLKNEVMQSLHDSQYAGHLDERQTLARVRSHFYWPGMSGDVHARVGIDIPGPMEGSPSGHQYILVLRDFNKWTAAFPLDNMEAGTVAKVLVENSCTCTKKARVDKGLIARRAVSVPVVLGSWKHRLPFVVAEYLSFLRILVMNIINEWVEYTHAQEKYLKVRDGCQVKIARRHGHPAAMRCRGTADITDTATATVISTLVSKATDCTDKTKEKMAGLLRQYAETISMSDDDLGRTSVTADSTKEEIETHVQRMLKQGLIEPAEGPWSSPVPLMKTGKVPTDKETGGLPQARHHTCGNRKVRQFLGLSSYYQRFIKGFARVAGPLHELTQKGQEWHRGPCQEGAFKTLKNLLMSTLIFRHPDLSWMLAMQASGRCCPKRKN</sequence>
<dbReference type="PANTHER" id="PTHR37984:SF5">
    <property type="entry name" value="PROTEIN NYNRIN-LIKE"/>
    <property type="match status" value="1"/>
</dbReference>
<keyword evidence="5" id="KW-1185">Reference proteome</keyword>
<dbReference type="FunFam" id="1.10.340.70:FF:000001">
    <property type="entry name" value="Retrovirus-related Pol polyprotein from transposon gypsy-like Protein"/>
    <property type="match status" value="1"/>
</dbReference>
<dbReference type="PANTHER" id="PTHR37984">
    <property type="entry name" value="PROTEIN CBG26694"/>
    <property type="match status" value="1"/>
</dbReference>
<feature type="region of interest" description="Disordered" evidence="2">
    <location>
        <begin position="1"/>
        <end position="23"/>
    </location>
</feature>
<reference evidence="4 5" key="1">
    <citation type="submission" date="2015-01" db="EMBL/GenBank/DDBJ databases">
        <title>Evolution of Trichinella species and genotypes.</title>
        <authorList>
            <person name="Korhonen P.K."/>
            <person name="Edoardo P."/>
            <person name="Giuseppe L.R."/>
            <person name="Gasser R.B."/>
        </authorList>
    </citation>
    <scope>NUCLEOTIDE SEQUENCE [LARGE SCALE GENOMIC DNA]</scope>
    <source>
        <strain evidence="4">ISS37</strain>
    </source>
</reference>
<dbReference type="Pfam" id="PF17921">
    <property type="entry name" value="Integrase_H2C2"/>
    <property type="match status" value="1"/>
</dbReference>
<protein>
    <recommendedName>
        <fullName evidence="1">RNA-directed DNA polymerase</fullName>
        <ecNumber evidence="1">2.7.7.49</ecNumber>
    </recommendedName>
</protein>
<dbReference type="FunFam" id="3.30.70.270:FF:000020">
    <property type="entry name" value="Transposon Tf2-6 polyprotein-like Protein"/>
    <property type="match status" value="1"/>
</dbReference>
<dbReference type="InterPro" id="IPR050951">
    <property type="entry name" value="Retrovirus_Pol_polyprotein"/>
</dbReference>
<dbReference type="InterPro" id="IPR043128">
    <property type="entry name" value="Rev_trsase/Diguanyl_cyclase"/>
</dbReference>
<evidence type="ECO:0000313" key="4">
    <source>
        <dbReference type="EMBL" id="KRX13417.1"/>
    </source>
</evidence>
<dbReference type="InterPro" id="IPR043502">
    <property type="entry name" value="DNA/RNA_pol_sf"/>
</dbReference>
<dbReference type="AlphaFoldDB" id="A0A0V0RFZ3"/>
<dbReference type="GO" id="GO:0003964">
    <property type="term" value="F:RNA-directed DNA polymerase activity"/>
    <property type="evidence" value="ECO:0007669"/>
    <property type="project" value="UniProtKB-EC"/>
</dbReference>
<feature type="domain" description="Integrase zinc-binding" evidence="3">
    <location>
        <begin position="84"/>
        <end position="129"/>
    </location>
</feature>
<dbReference type="InterPro" id="IPR041588">
    <property type="entry name" value="Integrase_H2C2"/>
</dbReference>
<dbReference type="Proteomes" id="UP000054630">
    <property type="component" value="Unassembled WGS sequence"/>
</dbReference>
<gene>
    <name evidence="4" type="ORF">T07_13142</name>
</gene>
<name>A0A0V0RFZ3_9BILA</name>
<proteinExistence type="predicted"/>
<accession>A0A0V0RFZ3</accession>
<dbReference type="OrthoDB" id="5928860at2759"/>
<dbReference type="STRING" id="6336.A0A0V0RFZ3"/>
<evidence type="ECO:0000256" key="2">
    <source>
        <dbReference type="SAM" id="MobiDB-lite"/>
    </source>
</evidence>
<dbReference type="Gene3D" id="3.10.10.10">
    <property type="entry name" value="HIV Type 1 Reverse Transcriptase, subunit A, domain 1"/>
    <property type="match status" value="1"/>
</dbReference>
<evidence type="ECO:0000259" key="3">
    <source>
        <dbReference type="Pfam" id="PF17921"/>
    </source>
</evidence>
<organism evidence="4 5">
    <name type="scientific">Trichinella nelsoni</name>
    <dbReference type="NCBI Taxonomy" id="6336"/>
    <lineage>
        <taxon>Eukaryota</taxon>
        <taxon>Metazoa</taxon>
        <taxon>Ecdysozoa</taxon>
        <taxon>Nematoda</taxon>
        <taxon>Enoplea</taxon>
        <taxon>Dorylaimia</taxon>
        <taxon>Trichinellida</taxon>
        <taxon>Trichinellidae</taxon>
        <taxon>Trichinella</taxon>
    </lineage>
</organism>
<evidence type="ECO:0000256" key="1">
    <source>
        <dbReference type="ARBA" id="ARBA00012493"/>
    </source>
</evidence>
<dbReference type="Gene3D" id="3.30.70.270">
    <property type="match status" value="1"/>
</dbReference>
<evidence type="ECO:0000313" key="5">
    <source>
        <dbReference type="Proteomes" id="UP000054630"/>
    </source>
</evidence>
<dbReference type="EC" id="2.7.7.49" evidence="1"/>